<keyword evidence="6" id="KW-1185">Reference proteome</keyword>
<dbReference type="PANTHER" id="PTHR21500:SF0">
    <property type="entry name" value="TUBULIN-SPECIFIC CHAPERONE A"/>
    <property type="match status" value="1"/>
</dbReference>
<name>A0AAU9K004_9CILI</name>
<dbReference type="GO" id="GO:0005829">
    <property type="term" value="C:cytosol"/>
    <property type="evidence" value="ECO:0007669"/>
    <property type="project" value="TreeGrafter"/>
</dbReference>
<keyword evidence="3" id="KW-0206">Cytoskeleton</keyword>
<dbReference type="EMBL" id="CAJZBQ010000040">
    <property type="protein sequence ID" value="CAG9326476.1"/>
    <property type="molecule type" value="Genomic_DNA"/>
</dbReference>
<organism evidence="5 6">
    <name type="scientific">Blepharisma stoltei</name>
    <dbReference type="NCBI Taxonomy" id="1481888"/>
    <lineage>
        <taxon>Eukaryota</taxon>
        <taxon>Sar</taxon>
        <taxon>Alveolata</taxon>
        <taxon>Ciliophora</taxon>
        <taxon>Postciliodesmatophora</taxon>
        <taxon>Heterotrichea</taxon>
        <taxon>Heterotrichida</taxon>
        <taxon>Blepharismidae</taxon>
        <taxon>Blepharisma</taxon>
    </lineage>
</organism>
<evidence type="ECO:0000256" key="1">
    <source>
        <dbReference type="ARBA" id="ARBA00006806"/>
    </source>
</evidence>
<dbReference type="Gene3D" id="1.20.58.90">
    <property type="match status" value="1"/>
</dbReference>
<keyword evidence="3" id="KW-0493">Microtubule</keyword>
<dbReference type="GO" id="GO:0007023">
    <property type="term" value="P:post-chaperonin tubulin folding pathway"/>
    <property type="evidence" value="ECO:0007669"/>
    <property type="project" value="UniProtKB-UniRule"/>
</dbReference>
<comment type="similarity">
    <text evidence="1 3">Belongs to the TBCA family.</text>
</comment>
<feature type="region of interest" description="Disordered" evidence="4">
    <location>
        <begin position="20"/>
        <end position="48"/>
    </location>
</feature>
<dbReference type="SUPFAM" id="SSF46988">
    <property type="entry name" value="Tubulin chaperone cofactor A"/>
    <property type="match status" value="1"/>
</dbReference>
<gene>
    <name evidence="5" type="ORF">BSTOLATCC_MIC40902</name>
</gene>
<keyword evidence="2 3" id="KW-0143">Chaperone</keyword>
<keyword evidence="3" id="KW-0963">Cytoplasm</keyword>
<dbReference type="PANTHER" id="PTHR21500">
    <property type="entry name" value="TUBULIN-SPECIFIC CHAPERONE A"/>
    <property type="match status" value="1"/>
</dbReference>
<comment type="caution">
    <text evidence="5">The sequence shown here is derived from an EMBL/GenBank/DDBJ whole genome shotgun (WGS) entry which is preliminary data.</text>
</comment>
<accession>A0AAU9K004</accession>
<dbReference type="AlphaFoldDB" id="A0AAU9K004"/>
<evidence type="ECO:0000256" key="2">
    <source>
        <dbReference type="ARBA" id="ARBA00023186"/>
    </source>
</evidence>
<dbReference type="GO" id="GO:0007021">
    <property type="term" value="P:tubulin complex assembly"/>
    <property type="evidence" value="ECO:0007669"/>
    <property type="project" value="UniProtKB-UniRule"/>
</dbReference>
<dbReference type="GO" id="GO:0005874">
    <property type="term" value="C:microtubule"/>
    <property type="evidence" value="ECO:0007669"/>
    <property type="project" value="UniProtKB-KW"/>
</dbReference>
<proteinExistence type="inferred from homology"/>
<dbReference type="Pfam" id="PF02970">
    <property type="entry name" value="TBCA"/>
    <property type="match status" value="1"/>
</dbReference>
<evidence type="ECO:0000256" key="4">
    <source>
        <dbReference type="SAM" id="MobiDB-lite"/>
    </source>
</evidence>
<dbReference type="InterPro" id="IPR004226">
    <property type="entry name" value="TBCA"/>
</dbReference>
<evidence type="ECO:0000313" key="5">
    <source>
        <dbReference type="EMBL" id="CAG9326476.1"/>
    </source>
</evidence>
<comment type="subcellular location">
    <subcellularLocation>
        <location evidence="3">Cytoplasm</location>
        <location evidence="3">Cytoskeleton</location>
    </subcellularLocation>
</comment>
<reference evidence="5" key="1">
    <citation type="submission" date="2021-09" db="EMBL/GenBank/DDBJ databases">
        <authorList>
            <consortium name="AG Swart"/>
            <person name="Singh M."/>
            <person name="Singh A."/>
            <person name="Seah K."/>
            <person name="Emmerich C."/>
        </authorList>
    </citation>
    <scope>NUCLEOTIDE SEQUENCE</scope>
    <source>
        <strain evidence="5">ATCC30299</strain>
    </source>
</reference>
<sequence>MNSDLKKKLRIKSGVVKRMNREHESYQREVDKDRDRVQKLRDNGASESEIKRQEEVLQETIAMIPYTRRKLNEAIQGLRDFMKENDTNNDLIGSQEWTEASNSLSAASVSV</sequence>
<dbReference type="GO" id="GO:0048487">
    <property type="term" value="F:beta-tubulin binding"/>
    <property type="evidence" value="ECO:0007669"/>
    <property type="project" value="InterPro"/>
</dbReference>
<dbReference type="Proteomes" id="UP001162131">
    <property type="component" value="Unassembled WGS sequence"/>
</dbReference>
<evidence type="ECO:0000256" key="3">
    <source>
        <dbReference type="RuleBase" id="RU364030"/>
    </source>
</evidence>
<comment type="subunit">
    <text evidence="3">Supercomplex made of cofactors A to E. Cofactors A and D function by capturing and stabilizing tubulin in a quasi-native conformation. Cofactor E binds to the cofactor D-tubulin complex; interaction with cofactor C then causes the release of tubulin polypeptides that are committed to the native state.</text>
</comment>
<dbReference type="InterPro" id="IPR036126">
    <property type="entry name" value="TBCA_sf"/>
</dbReference>
<protein>
    <recommendedName>
        <fullName evidence="3">Tubulin-specific chaperone A</fullName>
    </recommendedName>
</protein>
<evidence type="ECO:0000313" key="6">
    <source>
        <dbReference type="Proteomes" id="UP001162131"/>
    </source>
</evidence>